<dbReference type="EMBL" id="CP038909">
    <property type="protein sequence ID" value="QGO07614.1"/>
    <property type="molecule type" value="Genomic_DNA"/>
</dbReference>
<dbReference type="RefSeq" id="WP_016211873.1">
    <property type="nucleotide sequence ID" value="NZ_CP013774.1"/>
</dbReference>
<evidence type="ECO:0000313" key="3">
    <source>
        <dbReference type="EMBL" id="AFC96960.1"/>
    </source>
</evidence>
<accession>H9BG47</accession>
<name>H9BG47_PISSA</name>
<feature type="domain" description="SpoVT-AbrB" evidence="2">
    <location>
        <begin position="6"/>
        <end position="49"/>
    </location>
</feature>
<evidence type="ECO:0000313" key="6">
    <source>
        <dbReference type="Proteomes" id="UP000422232"/>
    </source>
</evidence>
<geneLocation type="plasmid" evidence="5 6">
    <name>unnamed1</name>
</geneLocation>
<dbReference type="SUPFAM" id="SSF89447">
    <property type="entry name" value="AbrB/MazE/MraZ-like"/>
    <property type="match status" value="1"/>
</dbReference>
<reference evidence="3" key="1">
    <citation type="journal article" date="2012" name="Res. Microbiol.">
        <title>Biofilm generation by Piscirickettsia salmonis under growth stress conditions: a putative in vivo survival/persistence strategy in marine environments.</title>
        <authorList>
            <person name="Marshall S.H."/>
            <person name="Gomez F.A."/>
            <person name="Ramirez R."/>
            <person name="Nilo L."/>
            <person name="Henriquez V."/>
        </authorList>
    </citation>
    <scope>NUCLEOTIDE SEQUENCE</scope>
    <source>
        <strain evidence="3">ATCC VR-1361</strain>
    </source>
</reference>
<feature type="region of interest" description="Disordered" evidence="1">
    <location>
        <begin position="65"/>
        <end position="85"/>
    </location>
</feature>
<keyword evidence="6" id="KW-1185">Reference proteome</keyword>
<reference evidence="4 6" key="2">
    <citation type="submission" date="2019-04" db="EMBL/GenBank/DDBJ databases">
        <title>Complete genome sequencing of Piscirickettsia salmonis strain Psal-009.</title>
        <authorList>
            <person name="Schober I."/>
            <person name="Bunk B."/>
            <person name="Sproer C."/>
            <person name="Carril G.P."/>
            <person name="Riedel T."/>
            <person name="Flores-Herrera P.A."/>
            <person name="Nourdin-Galindo G."/>
            <person name="Marshall S.H."/>
            <person name="Overmann J."/>
        </authorList>
    </citation>
    <scope>NUCLEOTIDE SEQUENCE [LARGE SCALE GENOMIC DNA]</scope>
    <source>
        <strain evidence="4 6">Psal-009</strain>
        <plasmid evidence="5 6">unnamed1</plasmid>
    </source>
</reference>
<dbReference type="AlphaFoldDB" id="H9BG47"/>
<evidence type="ECO:0000313" key="5">
    <source>
        <dbReference type="EMBL" id="QGO07614.1"/>
    </source>
</evidence>
<evidence type="ECO:0000313" key="4">
    <source>
        <dbReference type="EMBL" id="QGO04647.1"/>
    </source>
</evidence>
<organism evidence="3">
    <name type="scientific">Piscirickettsia salmonis</name>
    <dbReference type="NCBI Taxonomy" id="1238"/>
    <lineage>
        <taxon>Bacteria</taxon>
        <taxon>Pseudomonadati</taxon>
        <taxon>Pseudomonadota</taxon>
        <taxon>Gammaproteobacteria</taxon>
        <taxon>Thiotrichales</taxon>
        <taxon>Piscirickettsiaceae</taxon>
        <taxon>Piscirickettsia</taxon>
    </lineage>
</organism>
<keyword evidence="5" id="KW-0614">Plasmid</keyword>
<evidence type="ECO:0000256" key="1">
    <source>
        <dbReference type="SAM" id="MobiDB-lite"/>
    </source>
</evidence>
<dbReference type="Proteomes" id="UP000422232">
    <property type="component" value="Chromosome"/>
</dbReference>
<dbReference type="EMBL" id="CP038908">
    <property type="protein sequence ID" value="QGO04647.1"/>
    <property type="molecule type" value="Genomic_DNA"/>
</dbReference>
<protein>
    <submittedName>
        <fullName evidence="3">MazE</fullName>
    </submittedName>
</protein>
<proteinExistence type="predicted"/>
<dbReference type="Proteomes" id="UP000422232">
    <property type="component" value="Plasmid unnamed1"/>
</dbReference>
<dbReference type="InterPro" id="IPR007159">
    <property type="entry name" value="SpoVT-AbrB_dom"/>
</dbReference>
<dbReference type="EMBL" id="JQ023629">
    <property type="protein sequence ID" value="AFC96960.1"/>
    <property type="molecule type" value="Genomic_DNA"/>
</dbReference>
<dbReference type="Gene3D" id="2.10.260.10">
    <property type="match status" value="1"/>
</dbReference>
<evidence type="ECO:0000259" key="2">
    <source>
        <dbReference type="SMART" id="SM00966"/>
    </source>
</evidence>
<dbReference type="InterPro" id="IPR037914">
    <property type="entry name" value="SpoVT-AbrB_sf"/>
</dbReference>
<dbReference type="SMART" id="SM00966">
    <property type="entry name" value="SpoVT_AbrB"/>
    <property type="match status" value="1"/>
</dbReference>
<sequence length="85" mass="9641">MSKNFSNLGNSKAVIVPATMRKNLSFGDSYELIERPDGILIRPAKPIRAGWLEAAQTLKAEGMTEEEKMWANDGNNNDLEDEWEW</sequence>
<dbReference type="GO" id="GO:0003677">
    <property type="term" value="F:DNA binding"/>
    <property type="evidence" value="ECO:0007669"/>
    <property type="project" value="InterPro"/>
</dbReference>
<gene>
    <name evidence="3" type="primary">mazE</name>
    <name evidence="4" type="ORF">Psal009_00518</name>
    <name evidence="5" type="ORF">Psal009_03573</name>
</gene>